<evidence type="ECO:0000313" key="2">
    <source>
        <dbReference type="Proteomes" id="UP001596004"/>
    </source>
</evidence>
<comment type="caution">
    <text evidence="1">The sequence shown here is derived from an EMBL/GenBank/DDBJ whole genome shotgun (WGS) entry which is preliminary data.</text>
</comment>
<gene>
    <name evidence="1" type="ORF">ACFO60_13875</name>
</gene>
<protein>
    <submittedName>
        <fullName evidence="1">Uncharacterized protein</fullName>
    </submittedName>
</protein>
<name>A0ABV9CFB6_9ACTN</name>
<evidence type="ECO:0000313" key="1">
    <source>
        <dbReference type="EMBL" id="MFC4531860.1"/>
    </source>
</evidence>
<organism evidence="1 2">
    <name type="scientific">Sphaerisporangium dianthi</name>
    <dbReference type="NCBI Taxonomy" id="1436120"/>
    <lineage>
        <taxon>Bacteria</taxon>
        <taxon>Bacillati</taxon>
        <taxon>Actinomycetota</taxon>
        <taxon>Actinomycetes</taxon>
        <taxon>Streptosporangiales</taxon>
        <taxon>Streptosporangiaceae</taxon>
        <taxon>Sphaerisporangium</taxon>
    </lineage>
</organism>
<proteinExistence type="predicted"/>
<keyword evidence="2" id="KW-1185">Reference proteome</keyword>
<reference evidence="2" key="1">
    <citation type="journal article" date="2019" name="Int. J. Syst. Evol. Microbiol.">
        <title>The Global Catalogue of Microorganisms (GCM) 10K type strain sequencing project: providing services to taxonomists for standard genome sequencing and annotation.</title>
        <authorList>
            <consortium name="The Broad Institute Genomics Platform"/>
            <consortium name="The Broad Institute Genome Sequencing Center for Infectious Disease"/>
            <person name="Wu L."/>
            <person name="Ma J."/>
        </authorList>
    </citation>
    <scope>NUCLEOTIDE SEQUENCE [LARGE SCALE GENOMIC DNA]</scope>
    <source>
        <strain evidence="2">CGMCC 4.7132</strain>
    </source>
</reference>
<dbReference type="Gene3D" id="1.10.1780.10">
    <property type="entry name" value="Clp, N-terminal domain"/>
    <property type="match status" value="1"/>
</dbReference>
<dbReference type="Proteomes" id="UP001596004">
    <property type="component" value="Unassembled WGS sequence"/>
</dbReference>
<dbReference type="EMBL" id="JBHSFP010000007">
    <property type="protein sequence ID" value="MFC4531860.1"/>
    <property type="molecule type" value="Genomic_DNA"/>
</dbReference>
<sequence>MSMFVRFAPAARQAMIRAGLLAVDAGRADLDEDVILLALAETRPFDGPLDGFRLTPETVRAAMGSAPGDRELLATLGVDLDEVRRRVAGLARTDDPARWSLRRSRWRPLRVTLSGPVHDLPLTAKARKVVEVAMHRRGPACRVSGEDLLCGLLADGAGRSVRIMRAGGVDFRHLAAGLGFLRQAA</sequence>
<dbReference type="InterPro" id="IPR036628">
    <property type="entry name" value="Clp_N_dom_sf"/>
</dbReference>
<accession>A0ABV9CFB6</accession>
<dbReference type="RefSeq" id="WP_380840537.1">
    <property type="nucleotide sequence ID" value="NZ_JBHSFP010000007.1"/>
</dbReference>